<dbReference type="InterPro" id="IPR038844">
    <property type="entry name" value="CFAP157"/>
</dbReference>
<comment type="similarity">
    <text evidence="2">Belongs to the CFAP157 family.</text>
</comment>
<feature type="region of interest" description="Disordered" evidence="8">
    <location>
        <begin position="1"/>
        <end position="30"/>
    </location>
</feature>
<accession>A0A8C4MPS9</accession>
<reference evidence="9 10" key="1">
    <citation type="journal article" date="2020" name="Nat. Commun.">
        <title>Donkey genomes provide new insights into domestication and selection for coat color.</title>
        <authorList>
            <person name="Wang"/>
            <person name="C."/>
            <person name="Li"/>
            <person name="H."/>
            <person name="Guo"/>
            <person name="Y."/>
            <person name="Huang"/>
            <person name="J."/>
            <person name="Sun"/>
            <person name="Y."/>
            <person name="Min"/>
            <person name="J."/>
            <person name="Wang"/>
            <person name="J."/>
            <person name="Fang"/>
            <person name="X."/>
            <person name="Zhao"/>
            <person name="Z."/>
            <person name="Wang"/>
            <person name="S."/>
            <person name="Zhang"/>
            <person name="Y."/>
            <person name="Liu"/>
            <person name="Q."/>
            <person name="Jiang"/>
            <person name="Q."/>
            <person name="Wang"/>
            <person name="X."/>
            <person name="Guo"/>
            <person name="Y."/>
            <person name="Yang"/>
            <person name="C."/>
            <person name="Wang"/>
            <person name="Y."/>
            <person name="Tian"/>
            <person name="F."/>
            <person name="Zhuang"/>
            <person name="G."/>
            <person name="Fan"/>
            <person name="Y."/>
            <person name="Gao"/>
            <person name="Q."/>
            <person name="Li"/>
            <person name="Y."/>
            <person name="Ju"/>
            <person name="Z."/>
            <person name="Li"/>
            <person name="J."/>
            <person name="Li"/>
            <person name="R."/>
            <person name="Hou"/>
            <person name="M."/>
            <person name="Yang"/>
            <person name="G."/>
            <person name="Liu"/>
            <person name="G."/>
            <person name="Liu"/>
            <person name="W."/>
            <person name="Guo"/>
            <person name="J."/>
            <person name="Pan"/>
            <person name="S."/>
            <person name="Fan"/>
            <person name="G."/>
            <person name="Zhang"/>
            <person name="W."/>
            <person name="Zhang"/>
            <person name="R."/>
            <person name="Yu"/>
            <person name="J."/>
            <person name="Zhang"/>
            <person name="X."/>
            <person name="Yin"/>
            <person name="Q."/>
            <person name="Ji"/>
            <person name="C."/>
            <person name="Jin"/>
            <person name="Y."/>
            <person name="Yue"/>
            <person name="G."/>
            <person name="Liu"/>
            <person name="M."/>
            <person name="Xu"/>
            <person name="J."/>
            <person name="Liu"/>
            <person name="S."/>
            <person name="Jordana"/>
            <person name="J."/>
            <person name="Noce"/>
            <person name="A."/>
            <person name="Amills"/>
            <person name="M."/>
            <person name="Wu"/>
            <person name="D.D."/>
            <person name="Li"/>
            <person name="S."/>
            <person name="Zhou"/>
            <person name="X. and Zhong"/>
            <person name="J."/>
        </authorList>
    </citation>
    <scope>NUCLEOTIDE SEQUENCE [LARGE SCALE GENOMIC DNA]</scope>
</reference>
<dbReference type="Ensembl" id="ENSEAST00005032689.2">
    <property type="protein sequence ID" value="ENSEASP00005030076.2"/>
    <property type="gene ID" value="ENSEASG00005020471.2"/>
</dbReference>
<dbReference type="KEGG" id="eai:106845466"/>
<keyword evidence="5" id="KW-0969">Cilium</keyword>
<evidence type="ECO:0000256" key="4">
    <source>
        <dbReference type="ARBA" id="ARBA00023054"/>
    </source>
</evidence>
<evidence type="ECO:0000256" key="6">
    <source>
        <dbReference type="ARBA" id="ARBA00023273"/>
    </source>
</evidence>
<protein>
    <recommendedName>
        <fullName evidence="3">Cilia- and flagella-associated protein 157</fullName>
    </recommendedName>
</protein>
<dbReference type="GO" id="GO:0036064">
    <property type="term" value="C:ciliary basal body"/>
    <property type="evidence" value="ECO:0007669"/>
    <property type="project" value="Ensembl"/>
</dbReference>
<keyword evidence="6" id="KW-0966">Cell projection</keyword>
<comment type="subcellular location">
    <subcellularLocation>
        <location evidence="1">Cell projection</location>
        <location evidence="1">Cilium</location>
    </subcellularLocation>
</comment>
<dbReference type="GeneTree" id="ENSGT00730000111240"/>
<dbReference type="PANTHER" id="PTHR31954">
    <property type="entry name" value="CILIA- AND FLAGELLA-ASSOCIATED PROTEIN 157"/>
    <property type="match status" value="1"/>
</dbReference>
<reference evidence="9" key="2">
    <citation type="submission" date="2025-08" db="UniProtKB">
        <authorList>
            <consortium name="Ensembl"/>
        </authorList>
    </citation>
    <scope>IDENTIFICATION</scope>
</reference>
<dbReference type="AlphaFoldDB" id="A0A8C4MPS9"/>
<evidence type="ECO:0000313" key="9">
    <source>
        <dbReference type="Ensembl" id="ENSEASP00005030076.2"/>
    </source>
</evidence>
<feature type="compositionally biased region" description="Polar residues" evidence="8">
    <location>
        <begin position="437"/>
        <end position="458"/>
    </location>
</feature>
<evidence type="ECO:0000256" key="1">
    <source>
        <dbReference type="ARBA" id="ARBA00004138"/>
    </source>
</evidence>
<evidence type="ECO:0000256" key="5">
    <source>
        <dbReference type="ARBA" id="ARBA00023069"/>
    </source>
</evidence>
<sequence length="622" mass="70977">MAPKKKAGKAAKEFEVKKKKGNKKDASVANKPMEMPVGEEIREFYHIQIRDLEDRLARYQRKWDELAVQEKLFRQEFEQLANNKKEIVTFLKRTLNQRVDEIADLNEQLQSLQLAKEMEKDAFEAQLAQVRHEFQETKDQLTTENIVLGGKLAALEEFRLQKEELTEKFVSLEDQLRKQESEYKDYVYNLEKKSVLDKDRLKKEIIQRVNLVATEFRKVATSQMWDTTKRAIMENSTVTLQLSKISQQGMQLLQENEQLKGTQDKLCKQLELLENTQKVMAQHSRGHQKIILLLTEKCREQQQGPVEAERLRLQLSQLEQSLQQLQKDNQDLRSQRDQLRLQLERQQAEAQRLQHELTTEQKVRASLATALVQATSFLQNILQIQPDKEDSDFDIEFQLQHMEMLKQLLAMLSSAVVLSPKIAVCPRWESRPYSPPRESQSSTQPPTGTPLQQLSGITPYQPGDLGLVPRRPHIPPNAEDLRLLSHTTRVGTFQVHSSPEDSVPRAPATARWQPALGAEHGSASCVALQMWLDLSKPPFSQLENGPKKGVARSQWAKACPNIPWEGGLLDLALSSSTGRGRLGTPENASASKLASFILQIHNAGSPKRFKKFSLPGVFLPSK</sequence>
<feature type="region of interest" description="Disordered" evidence="8">
    <location>
        <begin position="429"/>
        <end position="461"/>
    </location>
</feature>
<dbReference type="GO" id="GO:0007288">
    <property type="term" value="P:sperm axoneme assembly"/>
    <property type="evidence" value="ECO:0007669"/>
    <property type="project" value="Ensembl"/>
</dbReference>
<keyword evidence="10" id="KW-1185">Reference proteome</keyword>
<dbReference type="Proteomes" id="UP000694387">
    <property type="component" value="Chromosome 10"/>
</dbReference>
<evidence type="ECO:0000256" key="7">
    <source>
        <dbReference type="SAM" id="Coils"/>
    </source>
</evidence>
<feature type="coiled-coil region" evidence="7">
    <location>
        <begin position="42"/>
        <end position="182"/>
    </location>
</feature>
<organism evidence="9 10">
    <name type="scientific">Equus asinus</name>
    <name type="common">Donkey</name>
    <name type="synonym">Equus africanus asinus</name>
    <dbReference type="NCBI Taxonomy" id="9793"/>
    <lineage>
        <taxon>Eukaryota</taxon>
        <taxon>Metazoa</taxon>
        <taxon>Chordata</taxon>
        <taxon>Craniata</taxon>
        <taxon>Vertebrata</taxon>
        <taxon>Euteleostomi</taxon>
        <taxon>Mammalia</taxon>
        <taxon>Eutheria</taxon>
        <taxon>Laurasiatheria</taxon>
        <taxon>Perissodactyla</taxon>
        <taxon>Equidae</taxon>
        <taxon>Equus</taxon>
    </lineage>
</organism>
<dbReference type="GeneID" id="106845466"/>
<evidence type="ECO:0000256" key="8">
    <source>
        <dbReference type="SAM" id="MobiDB-lite"/>
    </source>
</evidence>
<gene>
    <name evidence="9" type="primary">CFAP157</name>
</gene>
<evidence type="ECO:0000256" key="3">
    <source>
        <dbReference type="ARBA" id="ARBA00014087"/>
    </source>
</evidence>
<evidence type="ECO:0000256" key="2">
    <source>
        <dbReference type="ARBA" id="ARBA00010841"/>
    </source>
</evidence>
<dbReference type="PANTHER" id="PTHR31954:SF1">
    <property type="entry name" value="CILIA- AND FLAGELLA-ASSOCIATED PROTEIN 157"/>
    <property type="match status" value="1"/>
</dbReference>
<feature type="coiled-coil region" evidence="7">
    <location>
        <begin position="308"/>
        <end position="363"/>
    </location>
</feature>
<keyword evidence="4 7" id="KW-0175">Coiled coil</keyword>
<proteinExistence type="inferred from homology"/>
<name>A0A8C4MPS9_EQUAS</name>
<evidence type="ECO:0000313" key="10">
    <source>
        <dbReference type="Proteomes" id="UP000694387"/>
    </source>
</evidence>
<dbReference type="CTD" id="286207"/>
<dbReference type="GO" id="GO:0008017">
    <property type="term" value="F:microtubule binding"/>
    <property type="evidence" value="ECO:0007669"/>
    <property type="project" value="Ensembl"/>
</dbReference>
<reference evidence="9" key="3">
    <citation type="submission" date="2025-09" db="UniProtKB">
        <authorList>
            <consortium name="Ensembl"/>
        </authorList>
    </citation>
    <scope>IDENTIFICATION</scope>
</reference>